<feature type="compositionally biased region" description="Polar residues" evidence="3">
    <location>
        <begin position="49"/>
        <end position="61"/>
    </location>
</feature>
<reference evidence="6" key="1">
    <citation type="submission" date="2025-08" db="UniProtKB">
        <authorList>
            <consortium name="RefSeq"/>
        </authorList>
    </citation>
    <scope>IDENTIFICATION</scope>
</reference>
<feature type="domain" description="Sulfotransferase" evidence="4">
    <location>
        <begin position="132"/>
        <end position="378"/>
    </location>
</feature>
<organism evidence="5 6">
    <name type="scientific">Aplysia californica</name>
    <name type="common">California sea hare</name>
    <dbReference type="NCBI Taxonomy" id="6500"/>
    <lineage>
        <taxon>Eukaryota</taxon>
        <taxon>Metazoa</taxon>
        <taxon>Spiralia</taxon>
        <taxon>Lophotrochozoa</taxon>
        <taxon>Mollusca</taxon>
        <taxon>Gastropoda</taxon>
        <taxon>Heterobranchia</taxon>
        <taxon>Euthyneura</taxon>
        <taxon>Tectipleura</taxon>
        <taxon>Aplysiida</taxon>
        <taxon>Aplysioidea</taxon>
        <taxon>Aplysiidae</taxon>
        <taxon>Aplysia</taxon>
    </lineage>
</organism>
<evidence type="ECO:0000256" key="1">
    <source>
        <dbReference type="ARBA" id="ARBA00005771"/>
    </source>
</evidence>
<dbReference type="Pfam" id="PF00685">
    <property type="entry name" value="Sulfotransfer_1"/>
    <property type="match status" value="1"/>
</dbReference>
<sequence length="388" mass="43577">MTPGGQSRLSSVRLLTSAMADPTTTGQAQASPDCGHSRTCGEVAHDQSPDTTQADQQPPTCCSSDHVTTTSCIMSPNTECDDNTQTCMVGAKVTGLEGMDILRLGEINYFQFSISPDLLRHQQRVGHLTLRPDDVITVGFPRSGNHWTFEVVNMILHQRVDFEKDHFYSRLLEYLGENIQERLDSLPSPRNMTSHYRLHHLPVQVREQGVKVIYVMRNPKDVLVSLYNFSVSLAHERSRFSGTWSQFLDLQMAGEFPWGAWWDHVSAAEAFIGQFPGCPVHVLVYERLKREPAAEIGRLCRFLARPDSLAEEIARATEFSHMKAVLSKTKMAEQGSKHFKNGASSVLRAGQVGGWRDWFSAAQSEAFDRLFQEKMSESKLAALVRPFM</sequence>
<accession>A0ABM0JQT4</accession>
<dbReference type="Proteomes" id="UP000694888">
    <property type="component" value="Unplaced"/>
</dbReference>
<evidence type="ECO:0000259" key="4">
    <source>
        <dbReference type="Pfam" id="PF00685"/>
    </source>
</evidence>
<dbReference type="InterPro" id="IPR000863">
    <property type="entry name" value="Sulfotransferase_dom"/>
</dbReference>
<dbReference type="Gene3D" id="3.40.50.300">
    <property type="entry name" value="P-loop containing nucleotide triphosphate hydrolases"/>
    <property type="match status" value="1"/>
</dbReference>
<dbReference type="GeneID" id="101863271"/>
<gene>
    <name evidence="6" type="primary">LOC101863271</name>
</gene>
<protein>
    <submittedName>
        <fullName evidence="6">Sulfotransferase family cytosolic 1B member 1</fullName>
    </submittedName>
</protein>
<dbReference type="InterPro" id="IPR027417">
    <property type="entry name" value="P-loop_NTPase"/>
</dbReference>
<evidence type="ECO:0000256" key="2">
    <source>
        <dbReference type="ARBA" id="ARBA00022679"/>
    </source>
</evidence>
<evidence type="ECO:0000313" key="6">
    <source>
        <dbReference type="RefSeq" id="XP_005099368.1"/>
    </source>
</evidence>
<proteinExistence type="inferred from homology"/>
<evidence type="ECO:0000256" key="3">
    <source>
        <dbReference type="SAM" id="MobiDB-lite"/>
    </source>
</evidence>
<dbReference type="SUPFAM" id="SSF52540">
    <property type="entry name" value="P-loop containing nucleoside triphosphate hydrolases"/>
    <property type="match status" value="1"/>
</dbReference>
<evidence type="ECO:0000313" key="5">
    <source>
        <dbReference type="Proteomes" id="UP000694888"/>
    </source>
</evidence>
<comment type="similarity">
    <text evidence="1">Belongs to the sulfotransferase 1 family.</text>
</comment>
<keyword evidence="2" id="KW-0808">Transferase</keyword>
<dbReference type="RefSeq" id="XP_005099368.1">
    <property type="nucleotide sequence ID" value="XM_005099311.3"/>
</dbReference>
<keyword evidence="5" id="KW-1185">Reference proteome</keyword>
<name>A0ABM0JQT4_APLCA</name>
<dbReference type="PANTHER" id="PTHR11783">
    <property type="entry name" value="SULFOTRANSFERASE SULT"/>
    <property type="match status" value="1"/>
</dbReference>
<feature type="region of interest" description="Disordered" evidence="3">
    <location>
        <begin position="22"/>
        <end position="61"/>
    </location>
</feature>